<keyword evidence="1" id="KW-0560">Oxidoreductase</keyword>
<evidence type="ECO:0000259" key="2">
    <source>
        <dbReference type="Pfam" id="PF00465"/>
    </source>
</evidence>
<dbReference type="FunFam" id="1.20.1090.10:FF:000001">
    <property type="entry name" value="Aldehyde-alcohol dehydrogenase"/>
    <property type="match status" value="1"/>
</dbReference>
<dbReference type="Proteomes" id="UP000184447">
    <property type="component" value="Unassembled WGS sequence"/>
</dbReference>
<dbReference type="InterPro" id="IPR001670">
    <property type="entry name" value="ADH_Fe/GldA"/>
</dbReference>
<dbReference type="InterPro" id="IPR039697">
    <property type="entry name" value="Alcohol_dehydrogenase_Fe"/>
</dbReference>
<dbReference type="PROSITE" id="PS00913">
    <property type="entry name" value="ADH_IRON_1"/>
    <property type="match status" value="1"/>
</dbReference>
<dbReference type="GO" id="GO:0046872">
    <property type="term" value="F:metal ion binding"/>
    <property type="evidence" value="ECO:0007669"/>
    <property type="project" value="InterPro"/>
</dbReference>
<dbReference type="InterPro" id="IPR018211">
    <property type="entry name" value="ADH_Fe_CS"/>
</dbReference>
<dbReference type="Pfam" id="PF25137">
    <property type="entry name" value="ADH_Fe_C"/>
    <property type="match status" value="1"/>
</dbReference>
<proteinExistence type="predicted"/>
<dbReference type="Gene3D" id="1.20.1090.10">
    <property type="entry name" value="Dehydroquinate synthase-like - alpha domain"/>
    <property type="match status" value="1"/>
</dbReference>
<evidence type="ECO:0000259" key="3">
    <source>
        <dbReference type="Pfam" id="PF25137"/>
    </source>
</evidence>
<name>A0A1M5WFU3_9CLOT</name>
<evidence type="ECO:0000256" key="1">
    <source>
        <dbReference type="ARBA" id="ARBA00023002"/>
    </source>
</evidence>
<feature type="domain" description="Alcohol dehydrogenase iron-type/glycerol dehydrogenase GldA" evidence="2">
    <location>
        <begin position="8"/>
        <end position="160"/>
    </location>
</feature>
<evidence type="ECO:0000313" key="5">
    <source>
        <dbReference type="Proteomes" id="UP000184447"/>
    </source>
</evidence>
<dbReference type="STRING" id="1121316.SAMN02745207_02878"/>
<sequence>MKEFSINTKVYFGEGALDRLSKIKNKRVLIVCDEFMKTSGMATRIQEKLVDCEVEVFSDIVPDPSVEIIAAGIQKLQSSNAQVMIALGGGSSIDGAKAIREYAKKITNGVSSIEECYAIPTTSGTGSEVTQYAVITNKQEGLKYALSDKSLLPMVAILDPELVKTVPKAITADTGMDVITHAIEAYVSKDATDFSDALAEKAFTLAFRFLPKAYADGNDIVAREKLHNASCLAGMAFNASGLGITHSIAHAVGGKLHVSHGRSNAIILPYVIEYNANLSKNAFNVEYDIAAKKYQRLAKLLKLHAPNVHIGVNNLIKSIIELQKTLMIPTTLKEHGVDMELAQASNEEIINAALNDICTTTNPKQVTREKLCKILAKVLG</sequence>
<feature type="domain" description="Fe-containing alcohol dehydrogenase-like C-terminal" evidence="3">
    <location>
        <begin position="171"/>
        <end position="378"/>
    </location>
</feature>
<evidence type="ECO:0000313" key="4">
    <source>
        <dbReference type="EMBL" id="SHH86429.1"/>
    </source>
</evidence>
<dbReference type="RefSeq" id="WP_073339107.1">
    <property type="nucleotide sequence ID" value="NZ_FQXM01000017.1"/>
</dbReference>
<keyword evidence="5" id="KW-1185">Reference proteome</keyword>
<dbReference type="AlphaFoldDB" id="A0A1M5WFU3"/>
<dbReference type="PANTHER" id="PTHR11496">
    <property type="entry name" value="ALCOHOL DEHYDROGENASE"/>
    <property type="match status" value="1"/>
</dbReference>
<dbReference type="Pfam" id="PF00465">
    <property type="entry name" value="Fe-ADH"/>
    <property type="match status" value="1"/>
</dbReference>
<dbReference type="GO" id="GO:0004022">
    <property type="term" value="F:alcohol dehydrogenase (NAD+) activity"/>
    <property type="evidence" value="ECO:0007669"/>
    <property type="project" value="UniProtKB-ARBA"/>
</dbReference>
<dbReference type="Gene3D" id="3.40.50.1970">
    <property type="match status" value="1"/>
</dbReference>
<dbReference type="FunFam" id="3.40.50.1970:FF:000003">
    <property type="entry name" value="Alcohol dehydrogenase, iron-containing"/>
    <property type="match status" value="1"/>
</dbReference>
<dbReference type="PANTHER" id="PTHR11496:SF83">
    <property type="entry name" value="HYDROXYACID-OXOACID TRANSHYDROGENASE, MITOCHONDRIAL"/>
    <property type="match status" value="1"/>
</dbReference>
<protein>
    <submittedName>
        <fullName evidence="4">Alcohol dehydrogenase, class IV</fullName>
    </submittedName>
</protein>
<dbReference type="OrthoDB" id="9804734at2"/>
<dbReference type="SUPFAM" id="SSF56796">
    <property type="entry name" value="Dehydroquinate synthase-like"/>
    <property type="match status" value="1"/>
</dbReference>
<accession>A0A1M5WFU3</accession>
<gene>
    <name evidence="4" type="ORF">SAMN02745207_02878</name>
</gene>
<dbReference type="InterPro" id="IPR056798">
    <property type="entry name" value="ADH_Fe_C"/>
</dbReference>
<dbReference type="EMBL" id="FQXM01000017">
    <property type="protein sequence ID" value="SHH86429.1"/>
    <property type="molecule type" value="Genomic_DNA"/>
</dbReference>
<reference evidence="4 5" key="1">
    <citation type="submission" date="2016-11" db="EMBL/GenBank/DDBJ databases">
        <authorList>
            <person name="Jaros S."/>
            <person name="Januszkiewicz K."/>
            <person name="Wedrychowicz H."/>
        </authorList>
    </citation>
    <scope>NUCLEOTIDE SEQUENCE [LARGE SCALE GENOMIC DNA]</scope>
    <source>
        <strain evidence="4 5">DSM 8605</strain>
    </source>
</reference>
<organism evidence="4 5">
    <name type="scientific">Clostridium grantii DSM 8605</name>
    <dbReference type="NCBI Taxonomy" id="1121316"/>
    <lineage>
        <taxon>Bacteria</taxon>
        <taxon>Bacillati</taxon>
        <taxon>Bacillota</taxon>
        <taxon>Clostridia</taxon>
        <taxon>Eubacteriales</taxon>
        <taxon>Clostridiaceae</taxon>
        <taxon>Clostridium</taxon>
    </lineage>
</organism>
<dbReference type="CDD" id="cd08180">
    <property type="entry name" value="PDD"/>
    <property type="match status" value="1"/>
</dbReference>